<protein>
    <submittedName>
        <fullName evidence="2">Uncharacterized protein</fullName>
    </submittedName>
</protein>
<dbReference type="EMBL" id="BNCO01000050">
    <property type="protein sequence ID" value="GIL62231.1"/>
    <property type="molecule type" value="Genomic_DNA"/>
</dbReference>
<dbReference type="AlphaFoldDB" id="A0A8J4BHG0"/>
<feature type="transmembrane region" description="Helical" evidence="1">
    <location>
        <begin position="178"/>
        <end position="196"/>
    </location>
</feature>
<organism evidence="2 3">
    <name type="scientific">Volvox africanus</name>
    <dbReference type="NCBI Taxonomy" id="51714"/>
    <lineage>
        <taxon>Eukaryota</taxon>
        <taxon>Viridiplantae</taxon>
        <taxon>Chlorophyta</taxon>
        <taxon>core chlorophytes</taxon>
        <taxon>Chlorophyceae</taxon>
        <taxon>CS clade</taxon>
        <taxon>Chlamydomonadales</taxon>
        <taxon>Volvocaceae</taxon>
        <taxon>Volvox</taxon>
    </lineage>
</organism>
<evidence type="ECO:0000256" key="1">
    <source>
        <dbReference type="SAM" id="Phobius"/>
    </source>
</evidence>
<accession>A0A8J4BHG0</accession>
<feature type="transmembrane region" description="Helical" evidence="1">
    <location>
        <begin position="7"/>
        <end position="33"/>
    </location>
</feature>
<evidence type="ECO:0000313" key="2">
    <source>
        <dbReference type="EMBL" id="GIL62231.1"/>
    </source>
</evidence>
<keyword evidence="1" id="KW-1133">Transmembrane helix</keyword>
<dbReference type="Pfam" id="PF09945">
    <property type="entry name" value="DUF2177"/>
    <property type="match status" value="2"/>
</dbReference>
<name>A0A8J4BHG0_9CHLO</name>
<proteinExistence type="predicted"/>
<sequence>MKHPKPSLLVGLLFVFLPSLVVFILLDVTWIALVGGSIYKTVLGSFLRSTPQIVPGLLAWVCIVGSVYLFALPNTRTPAAAIRQLHSIVRHFNHGLLGNRTCNTRDLQNTSQCTNIPQLLPSNGQYRSPIYSDGSTHIAHQLLFEQGLLLGLCLYGTYEFTNLSILVPWTWALALVDTAWGSIACGVAAGLQSWIYRKLLTS</sequence>
<keyword evidence="1" id="KW-0812">Transmembrane</keyword>
<keyword evidence="3" id="KW-1185">Reference proteome</keyword>
<dbReference type="InterPro" id="IPR018687">
    <property type="entry name" value="DUF2177_membr"/>
</dbReference>
<comment type="caution">
    <text evidence="2">The sequence shown here is derived from an EMBL/GenBank/DDBJ whole genome shotgun (WGS) entry which is preliminary data.</text>
</comment>
<dbReference type="Proteomes" id="UP000747399">
    <property type="component" value="Unassembled WGS sequence"/>
</dbReference>
<gene>
    <name evidence="2" type="ORF">Vafri_16500</name>
</gene>
<reference evidence="2" key="1">
    <citation type="journal article" date="2021" name="Proc. Natl. Acad. Sci. U.S.A.">
        <title>Three genomes in the algal genus Volvox reveal the fate of a haploid sex-determining region after a transition to homothallism.</title>
        <authorList>
            <person name="Yamamoto K."/>
            <person name="Hamaji T."/>
            <person name="Kawai-Toyooka H."/>
            <person name="Matsuzaki R."/>
            <person name="Takahashi F."/>
            <person name="Nishimura Y."/>
            <person name="Kawachi M."/>
            <person name="Noguchi H."/>
            <person name="Minakuchi Y."/>
            <person name="Umen J.G."/>
            <person name="Toyoda A."/>
            <person name="Nozaki H."/>
        </authorList>
    </citation>
    <scope>NUCLEOTIDE SEQUENCE</scope>
    <source>
        <strain evidence="2">NIES-3780</strain>
    </source>
</reference>
<keyword evidence="1" id="KW-0472">Membrane</keyword>
<feature type="transmembrane region" description="Helical" evidence="1">
    <location>
        <begin position="53"/>
        <end position="72"/>
    </location>
</feature>
<feature type="transmembrane region" description="Helical" evidence="1">
    <location>
        <begin position="148"/>
        <end position="172"/>
    </location>
</feature>
<evidence type="ECO:0000313" key="3">
    <source>
        <dbReference type="Proteomes" id="UP000747399"/>
    </source>
</evidence>